<dbReference type="InterPro" id="IPR038765">
    <property type="entry name" value="Papain-like_cys_pep_sf"/>
</dbReference>
<dbReference type="InterPro" id="IPR000668">
    <property type="entry name" value="Peptidase_C1A_C"/>
</dbReference>
<dbReference type="PANTHER" id="PTHR12411">
    <property type="entry name" value="CYSTEINE PROTEASE FAMILY C1-RELATED"/>
    <property type="match status" value="1"/>
</dbReference>
<dbReference type="WBParaSite" id="GPUH_0002314201-mRNA-1">
    <property type="protein sequence ID" value="GPUH_0002314201-mRNA-1"/>
    <property type="gene ID" value="GPUH_0002314201"/>
</dbReference>
<dbReference type="AlphaFoldDB" id="A0A183EQ72"/>
<dbReference type="InterPro" id="IPR039417">
    <property type="entry name" value="Peptidase_C1A_papain-like"/>
</dbReference>
<dbReference type="Gene3D" id="3.90.70.10">
    <property type="entry name" value="Cysteine proteinases"/>
    <property type="match status" value="1"/>
</dbReference>
<protein>
    <submittedName>
        <fullName evidence="3">Pept_C1 domain-containing protein</fullName>
    </submittedName>
</protein>
<dbReference type="Pfam" id="PF00112">
    <property type="entry name" value="Peptidase_C1"/>
    <property type="match status" value="1"/>
</dbReference>
<proteinExistence type="inferred from homology"/>
<feature type="domain" description="Peptidase C1A papain C-terminal" evidence="2">
    <location>
        <begin position="4"/>
        <end position="120"/>
    </location>
</feature>
<reference evidence="3" key="1">
    <citation type="submission" date="2016-06" db="UniProtKB">
        <authorList>
            <consortium name="WormBaseParasite"/>
        </authorList>
    </citation>
    <scope>IDENTIFICATION</scope>
</reference>
<evidence type="ECO:0000313" key="3">
    <source>
        <dbReference type="WBParaSite" id="GPUH_0002314201-mRNA-1"/>
    </source>
</evidence>
<name>A0A183EQ72_9BILA</name>
<dbReference type="InterPro" id="IPR025660">
    <property type="entry name" value="Pept_his_AS"/>
</dbReference>
<sequence length="128" mass="14474">LYFQAFAYIKDNGGISTAKSYPYKGDYDYCRYSNRTRGTTVNGYAYLPYGDEKQLQIAVAQIGPISVAIDATEFELYHKGIYSNQNCSATHINHAVLVVGYGSEKIQSADGTENEVDYWIIKNRYQKL</sequence>
<dbReference type="SUPFAM" id="SSF54001">
    <property type="entry name" value="Cysteine proteinases"/>
    <property type="match status" value="1"/>
</dbReference>
<dbReference type="CDD" id="cd02248">
    <property type="entry name" value="Peptidase_C1A"/>
    <property type="match status" value="1"/>
</dbReference>
<comment type="similarity">
    <text evidence="1">Belongs to the peptidase C1 family.</text>
</comment>
<dbReference type="GO" id="GO:0008234">
    <property type="term" value="F:cysteine-type peptidase activity"/>
    <property type="evidence" value="ECO:0007669"/>
    <property type="project" value="InterPro"/>
</dbReference>
<organism evidence="3">
    <name type="scientific">Gongylonema pulchrum</name>
    <dbReference type="NCBI Taxonomy" id="637853"/>
    <lineage>
        <taxon>Eukaryota</taxon>
        <taxon>Metazoa</taxon>
        <taxon>Ecdysozoa</taxon>
        <taxon>Nematoda</taxon>
        <taxon>Chromadorea</taxon>
        <taxon>Rhabditida</taxon>
        <taxon>Spirurina</taxon>
        <taxon>Spiruromorpha</taxon>
        <taxon>Spiruroidea</taxon>
        <taxon>Gongylonematidae</taxon>
        <taxon>Gongylonema</taxon>
    </lineage>
</organism>
<dbReference type="GO" id="GO:0006508">
    <property type="term" value="P:proteolysis"/>
    <property type="evidence" value="ECO:0007669"/>
    <property type="project" value="InterPro"/>
</dbReference>
<dbReference type="PROSITE" id="PS00639">
    <property type="entry name" value="THIOL_PROTEASE_HIS"/>
    <property type="match status" value="1"/>
</dbReference>
<accession>A0A183EQ72</accession>
<evidence type="ECO:0000259" key="2">
    <source>
        <dbReference type="SMART" id="SM00645"/>
    </source>
</evidence>
<dbReference type="SMART" id="SM00645">
    <property type="entry name" value="Pept_C1"/>
    <property type="match status" value="1"/>
</dbReference>
<dbReference type="InterPro" id="IPR013128">
    <property type="entry name" value="Peptidase_C1A"/>
</dbReference>
<evidence type="ECO:0000256" key="1">
    <source>
        <dbReference type="ARBA" id="ARBA00008455"/>
    </source>
</evidence>